<protein>
    <submittedName>
        <fullName evidence="2">Uncharacterized protein</fullName>
    </submittedName>
</protein>
<dbReference type="EMBL" id="BK015333">
    <property type="protein sequence ID" value="DAE01819.1"/>
    <property type="molecule type" value="Genomic_DNA"/>
</dbReference>
<accession>A0A8S5P5V9</accession>
<proteinExistence type="predicted"/>
<sequence length="37" mass="3905">MPGVPGRGRGLPRTASFFRAQRAPDAGEHGTSDILIL</sequence>
<name>A0A8S5P5V9_9CAUD</name>
<evidence type="ECO:0000313" key="2">
    <source>
        <dbReference type="EMBL" id="DAE01819.1"/>
    </source>
</evidence>
<feature type="region of interest" description="Disordered" evidence="1">
    <location>
        <begin position="1"/>
        <end position="37"/>
    </location>
</feature>
<evidence type="ECO:0000256" key="1">
    <source>
        <dbReference type="SAM" id="MobiDB-lite"/>
    </source>
</evidence>
<reference evidence="2" key="1">
    <citation type="journal article" date="2021" name="Proc. Natl. Acad. Sci. U.S.A.">
        <title>A Catalog of Tens of Thousands of Viruses from Human Metagenomes Reveals Hidden Associations with Chronic Diseases.</title>
        <authorList>
            <person name="Tisza M.J."/>
            <person name="Buck C.B."/>
        </authorList>
    </citation>
    <scope>NUCLEOTIDE SEQUENCE</scope>
    <source>
        <strain evidence="2">CtzzS20</strain>
    </source>
</reference>
<organism evidence="2">
    <name type="scientific">Myoviridae sp. ctzzS20</name>
    <dbReference type="NCBI Taxonomy" id="2825215"/>
    <lineage>
        <taxon>Viruses</taxon>
        <taxon>Duplodnaviria</taxon>
        <taxon>Heunggongvirae</taxon>
        <taxon>Uroviricota</taxon>
        <taxon>Caudoviricetes</taxon>
    </lineage>
</organism>